<protein>
    <submittedName>
        <fullName evidence="1">RelB/DinJ family addiction module antitoxin</fullName>
    </submittedName>
</protein>
<dbReference type="RefSeq" id="WP_002669240.1">
    <property type="nucleotide sequence ID" value="NZ_CM001795.1"/>
</dbReference>
<dbReference type="PATRIC" id="fig|999432.5.peg.424"/>
<dbReference type="InterPro" id="IPR013321">
    <property type="entry name" value="Arc_rbn_hlx_hlx"/>
</dbReference>
<dbReference type="Pfam" id="PF04221">
    <property type="entry name" value="RelB"/>
    <property type="match status" value="1"/>
</dbReference>
<accession>A0A0E2E9U5</accession>
<dbReference type="Proteomes" id="UP000011705">
    <property type="component" value="Chromosome"/>
</dbReference>
<dbReference type="GO" id="GO:0006355">
    <property type="term" value="P:regulation of DNA-templated transcription"/>
    <property type="evidence" value="ECO:0007669"/>
    <property type="project" value="InterPro"/>
</dbReference>
<sequence>MAKTANLYARIEPDVKEQAEIILDSLGIPASNAISMFYKQIILNRGIPFELKLPAKPPIILEDLTEEGLNRELMKGYSDITNGNKKAAEAVFDKIQKDYCI</sequence>
<comment type="caution">
    <text evidence="1">The sequence shown here is derived from an EMBL/GenBank/DDBJ whole genome shotgun (WGS) entry which is preliminary data.</text>
</comment>
<dbReference type="AlphaFoldDB" id="A0A0E2E9U5"/>
<proteinExistence type="predicted"/>
<dbReference type="InterPro" id="IPR007337">
    <property type="entry name" value="RelB/DinJ"/>
</dbReference>
<dbReference type="Gene3D" id="1.10.1220.10">
    <property type="entry name" value="Met repressor-like"/>
    <property type="match status" value="1"/>
</dbReference>
<dbReference type="NCBIfam" id="TIGR02384">
    <property type="entry name" value="RelB_DinJ"/>
    <property type="match status" value="1"/>
</dbReference>
<gene>
    <name evidence="1" type="ORF">HMPREF9726_00409</name>
</gene>
<dbReference type="EMBL" id="AGDV01000001">
    <property type="protein sequence ID" value="EMB36217.1"/>
    <property type="molecule type" value="Genomic_DNA"/>
</dbReference>
<evidence type="ECO:0000313" key="1">
    <source>
        <dbReference type="EMBL" id="EMB36217.1"/>
    </source>
</evidence>
<reference evidence="1" key="1">
    <citation type="submission" date="2012-01" db="EMBL/GenBank/DDBJ databases">
        <title>The Genome Sequence of Treponema denticola H-22.</title>
        <authorList>
            <consortium name="The Broad Institute Genome Sequencing Platform"/>
            <person name="Earl A."/>
            <person name="Ward D."/>
            <person name="Feldgarden M."/>
            <person name="Gevers D."/>
            <person name="Blanton J.M."/>
            <person name="Fenno C.J."/>
            <person name="Baranova O.V."/>
            <person name="Mathney J."/>
            <person name="Dewhirst F.E."/>
            <person name="Izard J."/>
            <person name="Young S.K."/>
            <person name="Zeng Q."/>
            <person name="Gargeya S."/>
            <person name="Fitzgerald M."/>
            <person name="Haas B."/>
            <person name="Abouelleil A."/>
            <person name="Alvarado L."/>
            <person name="Arachchi H.M."/>
            <person name="Berlin A."/>
            <person name="Chapman S.B."/>
            <person name="Gearin G."/>
            <person name="Goldberg J."/>
            <person name="Griggs A."/>
            <person name="Gujja S."/>
            <person name="Hansen M."/>
            <person name="Heiman D."/>
            <person name="Howarth C."/>
            <person name="Larimer J."/>
            <person name="Lui A."/>
            <person name="MacDonald P.J.P."/>
            <person name="McCowen C."/>
            <person name="Montmayeur A."/>
            <person name="Murphy C."/>
            <person name="Neiman D."/>
            <person name="Pearson M."/>
            <person name="Priest M."/>
            <person name="Roberts A."/>
            <person name="Saif S."/>
            <person name="Shea T."/>
            <person name="Sisk P."/>
            <person name="Stolte C."/>
            <person name="Sykes S."/>
            <person name="Wortman J."/>
            <person name="Nusbaum C."/>
            <person name="Birren B."/>
        </authorList>
    </citation>
    <scope>NUCLEOTIDE SEQUENCE [LARGE SCALE GENOMIC DNA]</scope>
    <source>
        <strain evidence="1">H-22</strain>
    </source>
</reference>
<organism evidence="1">
    <name type="scientific">Treponema denticola H-22</name>
    <dbReference type="NCBI Taxonomy" id="999432"/>
    <lineage>
        <taxon>Bacteria</taxon>
        <taxon>Pseudomonadati</taxon>
        <taxon>Spirochaetota</taxon>
        <taxon>Spirochaetia</taxon>
        <taxon>Spirochaetales</taxon>
        <taxon>Treponemataceae</taxon>
        <taxon>Treponema</taxon>
    </lineage>
</organism>
<dbReference type="HOGENOM" id="CLU_154558_0_0_12"/>
<name>A0A0E2E9U5_TREDN</name>